<evidence type="ECO:0000259" key="1">
    <source>
        <dbReference type="Pfam" id="PF07883"/>
    </source>
</evidence>
<evidence type="ECO:0000313" key="3">
    <source>
        <dbReference type="Proteomes" id="UP000593765"/>
    </source>
</evidence>
<dbReference type="InterPro" id="IPR014710">
    <property type="entry name" value="RmlC-like_jellyroll"/>
</dbReference>
<sequence length="114" mass="12993">MSKRFMIAQLDEIKPVPCPCGQARRAFAEEGNTLATMHLTDIWADAKTHYHKKMTEIYLVLEGTGEIELDGERYPVKPMTAIFIRPGCRHRAIGNIKIVNVPIPAFDVEDEYFD</sequence>
<dbReference type="Proteomes" id="UP000593765">
    <property type="component" value="Chromosome"/>
</dbReference>
<name>A0A7M2WYN2_9BACT</name>
<dbReference type="AlphaFoldDB" id="A0A7M2WYN2"/>
<dbReference type="KEGG" id="hbs:IPV69_03945"/>
<dbReference type="InterPro" id="IPR011051">
    <property type="entry name" value="RmlC_Cupin_sf"/>
</dbReference>
<gene>
    <name evidence="2" type="ORF">IPV69_03945</name>
</gene>
<evidence type="ECO:0000313" key="2">
    <source>
        <dbReference type="EMBL" id="QOV90529.1"/>
    </source>
</evidence>
<organism evidence="2 3">
    <name type="scientific">Humisphaera borealis</name>
    <dbReference type="NCBI Taxonomy" id="2807512"/>
    <lineage>
        <taxon>Bacteria</taxon>
        <taxon>Pseudomonadati</taxon>
        <taxon>Planctomycetota</taxon>
        <taxon>Phycisphaerae</taxon>
        <taxon>Tepidisphaerales</taxon>
        <taxon>Tepidisphaeraceae</taxon>
        <taxon>Humisphaera</taxon>
    </lineage>
</organism>
<dbReference type="EMBL" id="CP063458">
    <property type="protein sequence ID" value="QOV90529.1"/>
    <property type="molecule type" value="Genomic_DNA"/>
</dbReference>
<dbReference type="Gene3D" id="2.60.120.10">
    <property type="entry name" value="Jelly Rolls"/>
    <property type="match status" value="1"/>
</dbReference>
<accession>A0A7M2WYN2</accession>
<dbReference type="InterPro" id="IPR013096">
    <property type="entry name" value="Cupin_2"/>
</dbReference>
<reference evidence="2 3" key="1">
    <citation type="submission" date="2020-10" db="EMBL/GenBank/DDBJ databases">
        <title>Wide distribution of Phycisphaera-like planctomycetes from WD2101 soil group in peatlands and genome analysis of the first cultivated representative.</title>
        <authorList>
            <person name="Dedysh S.N."/>
            <person name="Beletsky A.V."/>
            <person name="Ivanova A."/>
            <person name="Kulichevskaya I.S."/>
            <person name="Suzina N.E."/>
            <person name="Philippov D.A."/>
            <person name="Rakitin A.L."/>
            <person name="Mardanov A.V."/>
            <person name="Ravin N.V."/>
        </authorList>
    </citation>
    <scope>NUCLEOTIDE SEQUENCE [LARGE SCALE GENOMIC DNA]</scope>
    <source>
        <strain evidence="2 3">M1803</strain>
    </source>
</reference>
<proteinExistence type="predicted"/>
<feature type="domain" description="Cupin type-2" evidence="1">
    <location>
        <begin position="45"/>
        <end position="92"/>
    </location>
</feature>
<dbReference type="Pfam" id="PF07883">
    <property type="entry name" value="Cupin_2"/>
    <property type="match status" value="1"/>
</dbReference>
<dbReference type="CDD" id="cd20295">
    <property type="entry name" value="cupin_Pac13-like"/>
    <property type="match status" value="1"/>
</dbReference>
<protein>
    <submittedName>
        <fullName evidence="2">Cupin domain-containing protein</fullName>
    </submittedName>
</protein>
<dbReference type="RefSeq" id="WP_206293617.1">
    <property type="nucleotide sequence ID" value="NZ_CP063458.1"/>
</dbReference>
<dbReference type="SUPFAM" id="SSF51182">
    <property type="entry name" value="RmlC-like cupins"/>
    <property type="match status" value="1"/>
</dbReference>
<keyword evidence="3" id="KW-1185">Reference proteome</keyword>